<dbReference type="EMBL" id="JBHUOZ010000001">
    <property type="protein sequence ID" value="MFD2919019.1"/>
    <property type="molecule type" value="Genomic_DNA"/>
</dbReference>
<sequence>MTPIESIQAAKEKIIRQLYADLEATPESERFFNAGNIRDCEKDLDHYIHLLSKAHESKNLQKEISKHIKWIFQSLATFKSGDESPEFLWGFIYNGYTKELTDFILQAAFTFGLEKGKLKTIKSNIFHLTHHPHSFDTFSIYIGSTPNSGVVLQLNRRTGCFEYNENPHGDSYGLPVFNLKSHDDCEALSFEVLTAGAYKTFLLKAQRPVDRVLFKAILQLHQSEVLKPQPRPDYCKIELELEKGVLTNLSTLHYDSDNHIINMFTEGTGIKAFVKELDATGAFQNSNNAAPHPAIVSEKFVLVYAVPKWKYYEIDSLTIHEDIVTITTKTKQFEYEAEGVFNVVSSDITSKTLVYELKSYPFMITLLNELLPSREMFKSRFE</sequence>
<accession>A0ABW6A146</accession>
<organism evidence="1 2">
    <name type="scientific">Terrimonas rubra</name>
    <dbReference type="NCBI Taxonomy" id="1035890"/>
    <lineage>
        <taxon>Bacteria</taxon>
        <taxon>Pseudomonadati</taxon>
        <taxon>Bacteroidota</taxon>
        <taxon>Chitinophagia</taxon>
        <taxon>Chitinophagales</taxon>
        <taxon>Chitinophagaceae</taxon>
        <taxon>Terrimonas</taxon>
    </lineage>
</organism>
<dbReference type="RefSeq" id="WP_386095790.1">
    <property type="nucleotide sequence ID" value="NZ_JBHUOZ010000001.1"/>
</dbReference>
<evidence type="ECO:0000313" key="1">
    <source>
        <dbReference type="EMBL" id="MFD2919019.1"/>
    </source>
</evidence>
<proteinExistence type="predicted"/>
<protein>
    <submittedName>
        <fullName evidence="1">Uncharacterized protein</fullName>
    </submittedName>
</protein>
<reference evidence="2" key="1">
    <citation type="journal article" date="2019" name="Int. J. Syst. Evol. Microbiol.">
        <title>The Global Catalogue of Microorganisms (GCM) 10K type strain sequencing project: providing services to taxonomists for standard genome sequencing and annotation.</title>
        <authorList>
            <consortium name="The Broad Institute Genomics Platform"/>
            <consortium name="The Broad Institute Genome Sequencing Center for Infectious Disease"/>
            <person name="Wu L."/>
            <person name="Ma J."/>
        </authorList>
    </citation>
    <scope>NUCLEOTIDE SEQUENCE [LARGE SCALE GENOMIC DNA]</scope>
    <source>
        <strain evidence="2">KCTC 23299</strain>
    </source>
</reference>
<comment type="caution">
    <text evidence="1">The sequence shown here is derived from an EMBL/GenBank/DDBJ whole genome shotgun (WGS) entry which is preliminary data.</text>
</comment>
<evidence type="ECO:0000313" key="2">
    <source>
        <dbReference type="Proteomes" id="UP001597511"/>
    </source>
</evidence>
<dbReference type="Proteomes" id="UP001597511">
    <property type="component" value="Unassembled WGS sequence"/>
</dbReference>
<dbReference type="Pfam" id="PF26559">
    <property type="entry name" value="DUF8184"/>
    <property type="match status" value="1"/>
</dbReference>
<keyword evidence="2" id="KW-1185">Reference proteome</keyword>
<gene>
    <name evidence="1" type="ORF">ACFS6H_04795</name>
</gene>
<dbReference type="InterPro" id="IPR058497">
    <property type="entry name" value="DUF8184"/>
</dbReference>
<name>A0ABW6A146_9BACT</name>